<sequence length="312" mass="35575">MKRNTQLPLSDTLKPDSRCRYVLITPARNEEKYIELTIQSMIRQTVRPMKWVIVSDGSTDRTDEIAGKYLPEHPWMELIRTPERESRNFGGKVRAFNAGYESVRSLPFEFVGNLDADISFSPDLFEFLLGKFADNPKLGVAGAALMEKGSVVYDYDIVNVEHVSGACQLFRRSCYEQIGGYQSIKGGGIDWTAVTTARMMGWQTRTFPENSFLHHRTMGTGKGSVLGSRFRFGKQDYYLGGHPVWEIFRGLYQMTKEPYLVGGAFLLSGYVWGWLSGTKRPISDQLVAFRRKEQMERLKQIARRKLLPASEP</sequence>
<evidence type="ECO:0000313" key="6">
    <source>
        <dbReference type="Proteomes" id="UP000008825"/>
    </source>
</evidence>
<dbReference type="EMBL" id="CP001124">
    <property type="protein sequence ID" value="ACH38095.1"/>
    <property type="molecule type" value="Genomic_DNA"/>
</dbReference>
<dbReference type="Pfam" id="PF00535">
    <property type="entry name" value="Glycos_transf_2"/>
    <property type="match status" value="1"/>
</dbReference>
<dbReference type="CAZy" id="GT2">
    <property type="family name" value="Glycosyltransferase Family 2"/>
</dbReference>
<dbReference type="RefSeq" id="WP_012529509.1">
    <property type="nucleotide sequence ID" value="NC_011146.1"/>
</dbReference>
<dbReference type="AlphaFoldDB" id="B5EGZ3"/>
<accession>B5EGZ3</accession>
<reference evidence="5 6" key="1">
    <citation type="submission" date="2008-07" db="EMBL/GenBank/DDBJ databases">
        <title>Complete sequence of Geobacter bemidjiensis BEM.</title>
        <authorList>
            <consortium name="US DOE Joint Genome Institute"/>
            <person name="Lucas S."/>
            <person name="Copeland A."/>
            <person name="Lapidus A."/>
            <person name="Glavina del Rio T."/>
            <person name="Dalin E."/>
            <person name="Tice H."/>
            <person name="Bruce D."/>
            <person name="Goodwin L."/>
            <person name="Pitluck S."/>
            <person name="Kiss H."/>
            <person name="Brettin T."/>
            <person name="Detter J.C."/>
            <person name="Han C."/>
            <person name="Kuske C.R."/>
            <person name="Schmutz J."/>
            <person name="Larimer F."/>
            <person name="Land M."/>
            <person name="Hauser L."/>
            <person name="Kyrpides N."/>
            <person name="Lykidis A."/>
            <person name="Lovley D."/>
            <person name="Richardson P."/>
        </authorList>
    </citation>
    <scope>NUCLEOTIDE SEQUENCE [LARGE SCALE GENOMIC DNA]</scope>
    <source>
        <strain evidence="6">ATCC BAA-1014 / DSM 16622 / JCM 12645 / Bem</strain>
    </source>
</reference>
<feature type="domain" description="Glycosyltransferase 2-like" evidence="4">
    <location>
        <begin position="23"/>
        <end position="146"/>
    </location>
</feature>
<dbReference type="Gene3D" id="3.90.550.10">
    <property type="entry name" value="Spore Coat Polysaccharide Biosynthesis Protein SpsA, Chain A"/>
    <property type="match status" value="1"/>
</dbReference>
<dbReference type="GO" id="GO:0016757">
    <property type="term" value="F:glycosyltransferase activity"/>
    <property type="evidence" value="ECO:0007669"/>
    <property type="project" value="UniProtKB-KW"/>
</dbReference>
<dbReference type="OrthoDB" id="9786172at2"/>
<comment type="similarity">
    <text evidence="1">Belongs to the glycosyltransferase 2 family.</text>
</comment>
<dbReference type="PANTHER" id="PTHR43630">
    <property type="entry name" value="POLY-BETA-1,6-N-ACETYL-D-GLUCOSAMINE SYNTHASE"/>
    <property type="match status" value="1"/>
</dbReference>
<dbReference type="Proteomes" id="UP000008825">
    <property type="component" value="Chromosome"/>
</dbReference>
<keyword evidence="2" id="KW-0328">Glycosyltransferase</keyword>
<evidence type="ECO:0000259" key="4">
    <source>
        <dbReference type="Pfam" id="PF00535"/>
    </source>
</evidence>
<evidence type="ECO:0000256" key="2">
    <source>
        <dbReference type="ARBA" id="ARBA00022676"/>
    </source>
</evidence>
<dbReference type="SUPFAM" id="SSF53448">
    <property type="entry name" value="Nucleotide-diphospho-sugar transferases"/>
    <property type="match status" value="1"/>
</dbReference>
<keyword evidence="3 5" id="KW-0808">Transferase</keyword>
<evidence type="ECO:0000256" key="3">
    <source>
        <dbReference type="ARBA" id="ARBA00022679"/>
    </source>
</evidence>
<dbReference type="InterPro" id="IPR029044">
    <property type="entry name" value="Nucleotide-diphossugar_trans"/>
</dbReference>
<dbReference type="InterPro" id="IPR001173">
    <property type="entry name" value="Glyco_trans_2-like"/>
</dbReference>
<dbReference type="PANTHER" id="PTHR43630:SF1">
    <property type="entry name" value="POLY-BETA-1,6-N-ACETYL-D-GLUCOSAMINE SYNTHASE"/>
    <property type="match status" value="1"/>
</dbReference>
<organism evidence="5 6">
    <name type="scientific">Citrifermentans bemidjiense (strain ATCC BAA-1014 / DSM 16622 / JCM 12645 / Bem)</name>
    <name type="common">Geobacter bemidjiensis</name>
    <dbReference type="NCBI Taxonomy" id="404380"/>
    <lineage>
        <taxon>Bacteria</taxon>
        <taxon>Pseudomonadati</taxon>
        <taxon>Thermodesulfobacteriota</taxon>
        <taxon>Desulfuromonadia</taxon>
        <taxon>Geobacterales</taxon>
        <taxon>Geobacteraceae</taxon>
        <taxon>Citrifermentans</taxon>
    </lineage>
</organism>
<proteinExistence type="inferred from homology"/>
<evidence type="ECO:0000313" key="5">
    <source>
        <dbReference type="EMBL" id="ACH38095.1"/>
    </source>
</evidence>
<gene>
    <name evidence="5" type="ordered locus">Gbem_1075</name>
</gene>
<name>B5EGZ3_CITBB</name>
<dbReference type="eggNOG" id="COG1215">
    <property type="taxonomic scope" value="Bacteria"/>
</dbReference>
<keyword evidence="6" id="KW-1185">Reference proteome</keyword>
<protein>
    <submittedName>
        <fullName evidence="5">Glycosyltransferase</fullName>
    </submittedName>
</protein>
<dbReference type="CDD" id="cd06423">
    <property type="entry name" value="CESA_like"/>
    <property type="match status" value="1"/>
</dbReference>
<dbReference type="HOGENOM" id="CLU_076334_0_0_7"/>
<reference evidence="5 6" key="2">
    <citation type="journal article" date="2010" name="BMC Genomics">
        <title>The genome of Geobacter bemidjiensis, exemplar for the subsurface clade of Geobacter species that predominate in Fe(III)-reducing subsurface environments.</title>
        <authorList>
            <person name="Aklujkar M."/>
            <person name="Young N.D."/>
            <person name="Holmes D."/>
            <person name="Chavan M."/>
            <person name="Risso C."/>
            <person name="Kiss H.E."/>
            <person name="Han C.S."/>
            <person name="Land M.L."/>
            <person name="Lovley D.R."/>
        </authorList>
    </citation>
    <scope>NUCLEOTIDE SEQUENCE [LARGE SCALE GENOMIC DNA]</scope>
    <source>
        <strain evidence="6">ATCC BAA-1014 / DSM 16622 / JCM 12645 / Bem</strain>
    </source>
</reference>
<evidence type="ECO:0000256" key="1">
    <source>
        <dbReference type="ARBA" id="ARBA00006739"/>
    </source>
</evidence>
<dbReference type="STRING" id="404380.Gbem_1075"/>
<dbReference type="KEGG" id="gbm:Gbem_1075"/>